<comment type="caution">
    <text evidence="1">The sequence shown here is derived from an EMBL/GenBank/DDBJ whole genome shotgun (WGS) entry which is preliminary data.</text>
</comment>
<accession>A0A561QHR3</accession>
<dbReference type="EMBL" id="VIWP01000007">
    <property type="protein sequence ID" value="TWF49904.1"/>
    <property type="molecule type" value="Genomic_DNA"/>
</dbReference>
<name>A0A561QHR3_9HYPH</name>
<proteinExistence type="predicted"/>
<evidence type="ECO:0000313" key="1">
    <source>
        <dbReference type="EMBL" id="TWF49904.1"/>
    </source>
</evidence>
<dbReference type="Proteomes" id="UP000320653">
    <property type="component" value="Unassembled WGS sequence"/>
</dbReference>
<gene>
    <name evidence="1" type="ORF">FHW37_107275</name>
</gene>
<dbReference type="AlphaFoldDB" id="A0A561QHR3"/>
<protein>
    <submittedName>
        <fullName evidence="1">Uncharacterized protein</fullName>
    </submittedName>
</protein>
<reference evidence="1 2" key="1">
    <citation type="submission" date="2019-06" db="EMBL/GenBank/DDBJ databases">
        <title>Sorghum-associated microbial communities from plants grown in Nebraska, USA.</title>
        <authorList>
            <person name="Schachtman D."/>
        </authorList>
    </citation>
    <scope>NUCLEOTIDE SEQUENCE [LARGE SCALE GENOMIC DNA]</scope>
    <source>
        <strain evidence="1 2">1225</strain>
    </source>
</reference>
<sequence>MAASDRIEQTNINGTFTNGTAIHAFASSHDLRGALIKQVTFDAIRKELSLLIKTGTAILTLTYRDAFVQNFPLLNCAMRHNGPQLLLISTES</sequence>
<keyword evidence="2" id="KW-1185">Reference proteome</keyword>
<organism evidence="1 2">
    <name type="scientific">Neorhizobium alkalisoli</name>
    <dbReference type="NCBI Taxonomy" id="528178"/>
    <lineage>
        <taxon>Bacteria</taxon>
        <taxon>Pseudomonadati</taxon>
        <taxon>Pseudomonadota</taxon>
        <taxon>Alphaproteobacteria</taxon>
        <taxon>Hyphomicrobiales</taxon>
        <taxon>Rhizobiaceae</taxon>
        <taxon>Rhizobium/Agrobacterium group</taxon>
        <taxon>Neorhizobium</taxon>
    </lineage>
</organism>
<dbReference type="RefSeq" id="WP_145641252.1">
    <property type="nucleotide sequence ID" value="NZ_VIWP01000007.1"/>
</dbReference>
<evidence type="ECO:0000313" key="2">
    <source>
        <dbReference type="Proteomes" id="UP000320653"/>
    </source>
</evidence>